<dbReference type="InterPro" id="IPR020635">
    <property type="entry name" value="Tyr_kinase_cat_dom"/>
</dbReference>
<dbReference type="SUPFAM" id="SSF56112">
    <property type="entry name" value="Protein kinase-like (PK-like)"/>
    <property type="match status" value="1"/>
</dbReference>
<dbReference type="InterPro" id="IPR011009">
    <property type="entry name" value="Kinase-like_dom_sf"/>
</dbReference>
<dbReference type="GO" id="GO:0004713">
    <property type="term" value="F:protein tyrosine kinase activity"/>
    <property type="evidence" value="ECO:0007669"/>
    <property type="project" value="InterPro"/>
</dbReference>
<dbReference type="Gramene" id="TuG1812G0300000119.01.T01">
    <property type="protein sequence ID" value="TuG1812G0300000119.01.T01.cds429482"/>
    <property type="gene ID" value="TuG1812G0300000119.01"/>
</dbReference>
<protein>
    <recommendedName>
        <fullName evidence="1">Protein kinase domain-containing protein</fullName>
    </recommendedName>
</protein>
<reference evidence="3" key="1">
    <citation type="journal article" date="2013" name="Nature">
        <title>Draft genome of the wheat A-genome progenitor Triticum urartu.</title>
        <authorList>
            <person name="Ling H.Q."/>
            <person name="Zhao S."/>
            <person name="Liu D."/>
            <person name="Wang J."/>
            <person name="Sun H."/>
            <person name="Zhang C."/>
            <person name="Fan H."/>
            <person name="Li D."/>
            <person name="Dong L."/>
            <person name="Tao Y."/>
            <person name="Gao C."/>
            <person name="Wu H."/>
            <person name="Li Y."/>
            <person name="Cui Y."/>
            <person name="Guo X."/>
            <person name="Zheng S."/>
            <person name="Wang B."/>
            <person name="Yu K."/>
            <person name="Liang Q."/>
            <person name="Yang W."/>
            <person name="Lou X."/>
            <person name="Chen J."/>
            <person name="Feng M."/>
            <person name="Jian J."/>
            <person name="Zhang X."/>
            <person name="Luo G."/>
            <person name="Jiang Y."/>
            <person name="Liu J."/>
            <person name="Wang Z."/>
            <person name="Sha Y."/>
            <person name="Zhang B."/>
            <person name="Wu H."/>
            <person name="Tang D."/>
            <person name="Shen Q."/>
            <person name="Xue P."/>
            <person name="Zou S."/>
            <person name="Wang X."/>
            <person name="Liu X."/>
            <person name="Wang F."/>
            <person name="Yang Y."/>
            <person name="An X."/>
            <person name="Dong Z."/>
            <person name="Zhang K."/>
            <person name="Zhang X."/>
            <person name="Luo M.C."/>
            <person name="Dvorak J."/>
            <person name="Tong Y."/>
            <person name="Wang J."/>
            <person name="Yang H."/>
            <person name="Li Z."/>
            <person name="Wang D."/>
            <person name="Zhang A."/>
            <person name="Wang J."/>
        </authorList>
    </citation>
    <scope>NUCLEOTIDE SEQUENCE</scope>
    <source>
        <strain evidence="3">cv. G1812</strain>
    </source>
</reference>
<evidence type="ECO:0000313" key="3">
    <source>
        <dbReference type="Proteomes" id="UP000015106"/>
    </source>
</evidence>
<accession>A0A8R7TPP0</accession>
<evidence type="ECO:0000313" key="2">
    <source>
        <dbReference type="EnsemblPlants" id="TuG1812G0300000119.01.T01.cds429482"/>
    </source>
</evidence>
<dbReference type="Pfam" id="PF00069">
    <property type="entry name" value="Pkinase"/>
    <property type="match status" value="1"/>
</dbReference>
<dbReference type="GO" id="GO:0005524">
    <property type="term" value="F:ATP binding"/>
    <property type="evidence" value="ECO:0007669"/>
    <property type="project" value="InterPro"/>
</dbReference>
<organism evidence="2 3">
    <name type="scientific">Triticum urartu</name>
    <name type="common">Red wild einkorn</name>
    <name type="synonym">Crithodium urartu</name>
    <dbReference type="NCBI Taxonomy" id="4572"/>
    <lineage>
        <taxon>Eukaryota</taxon>
        <taxon>Viridiplantae</taxon>
        <taxon>Streptophyta</taxon>
        <taxon>Embryophyta</taxon>
        <taxon>Tracheophyta</taxon>
        <taxon>Spermatophyta</taxon>
        <taxon>Magnoliopsida</taxon>
        <taxon>Liliopsida</taxon>
        <taxon>Poales</taxon>
        <taxon>Poaceae</taxon>
        <taxon>BOP clade</taxon>
        <taxon>Pooideae</taxon>
        <taxon>Triticodae</taxon>
        <taxon>Triticeae</taxon>
        <taxon>Triticinae</taxon>
        <taxon>Triticum</taxon>
    </lineage>
</organism>
<dbReference type="InterPro" id="IPR000719">
    <property type="entry name" value="Prot_kinase_dom"/>
</dbReference>
<name>A0A8R7TPP0_TRIUA</name>
<dbReference type="Proteomes" id="UP000015106">
    <property type="component" value="Chromosome 3"/>
</dbReference>
<dbReference type="PROSITE" id="PS50011">
    <property type="entry name" value="PROTEIN_KINASE_DOM"/>
    <property type="match status" value="1"/>
</dbReference>
<evidence type="ECO:0000259" key="1">
    <source>
        <dbReference type="PROSITE" id="PS50011"/>
    </source>
</evidence>
<proteinExistence type="predicted"/>
<dbReference type="PANTHER" id="PTHR46146">
    <property type="entry name" value="SERINE/THREONINE-PROTEIN KINASE-LIKE PROTEIN CCR4"/>
    <property type="match status" value="1"/>
</dbReference>
<keyword evidence="3" id="KW-1185">Reference proteome</keyword>
<dbReference type="SMART" id="SM00219">
    <property type="entry name" value="TyrKc"/>
    <property type="match status" value="1"/>
</dbReference>
<sequence length="180" mass="19741">MDKQGRHGLEDAFVPELVIVFRLRHSHILHLVGWCADEDDRMFVYEHMCNGTLRDRLQRAGGGSSSSAATAPWMTRVAVLLGASRAIHYLHCGAQPVVIHRNVSSSNILLDMNWTPRLSGFGAAVYQAAGEERGGQVVEEVVGTPGYIDPEYNRTKRVSTGSDVYSFGVVMLEALTGEDP</sequence>
<dbReference type="PANTHER" id="PTHR46146:SF17">
    <property type="entry name" value="PROTEIN KINASE DOMAIN-CONTAINING PROTEIN"/>
    <property type="match status" value="1"/>
</dbReference>
<feature type="domain" description="Protein kinase" evidence="1">
    <location>
        <begin position="1"/>
        <end position="180"/>
    </location>
</feature>
<dbReference type="AlphaFoldDB" id="A0A8R7TPP0"/>
<dbReference type="Gene3D" id="1.10.510.10">
    <property type="entry name" value="Transferase(Phosphotransferase) domain 1"/>
    <property type="match status" value="1"/>
</dbReference>
<dbReference type="EnsemblPlants" id="TuG1812G0300000119.01.T01">
    <property type="protein sequence ID" value="TuG1812G0300000119.01.T01.cds429482"/>
    <property type="gene ID" value="TuG1812G0300000119.01"/>
</dbReference>
<reference evidence="2" key="2">
    <citation type="submission" date="2018-03" db="EMBL/GenBank/DDBJ databases">
        <title>The Triticum urartu genome reveals the dynamic nature of wheat genome evolution.</title>
        <authorList>
            <person name="Ling H."/>
            <person name="Ma B."/>
            <person name="Shi X."/>
            <person name="Liu H."/>
            <person name="Dong L."/>
            <person name="Sun H."/>
            <person name="Cao Y."/>
            <person name="Gao Q."/>
            <person name="Zheng S."/>
            <person name="Li Y."/>
            <person name="Yu Y."/>
            <person name="Du H."/>
            <person name="Qi M."/>
            <person name="Li Y."/>
            <person name="Yu H."/>
            <person name="Cui Y."/>
            <person name="Wang N."/>
            <person name="Chen C."/>
            <person name="Wu H."/>
            <person name="Zhao Y."/>
            <person name="Zhang J."/>
            <person name="Li Y."/>
            <person name="Zhou W."/>
            <person name="Zhang B."/>
            <person name="Hu W."/>
            <person name="Eijk M."/>
            <person name="Tang J."/>
            <person name="Witsenboer H."/>
            <person name="Zhao S."/>
            <person name="Li Z."/>
            <person name="Zhang A."/>
            <person name="Wang D."/>
            <person name="Liang C."/>
        </authorList>
    </citation>
    <scope>NUCLEOTIDE SEQUENCE [LARGE SCALE GENOMIC DNA]</scope>
    <source>
        <strain evidence="2">cv. G1812</strain>
    </source>
</reference>
<reference evidence="2" key="3">
    <citation type="submission" date="2022-06" db="UniProtKB">
        <authorList>
            <consortium name="EnsemblPlants"/>
        </authorList>
    </citation>
    <scope>IDENTIFICATION</scope>
</reference>